<evidence type="ECO:0000259" key="1">
    <source>
        <dbReference type="Pfam" id="PF00881"/>
    </source>
</evidence>
<dbReference type="InterPro" id="IPR000415">
    <property type="entry name" value="Nitroreductase-like"/>
</dbReference>
<dbReference type="InterPro" id="IPR020051">
    <property type="entry name" value="SagB-type_dehydrogenase"/>
</dbReference>
<sequence length="367" mass="41918">MTTITLDKQHWLNTSHFLKIHEGKLIFWDYKSHCQFELSVPHLLRLIDFSTGSTVRDTILDREINQAGVLTDHSANSAWKWDWLAHIFHYGTCHPLPPAIGLTDQIAFDYTKSYTDFCESISDREPEVELIKGGLQINLPKPDLESFHSLSLWEVLAKRRTCRDFDGSAISLTDVSDLLFVAFGDQRAPDPTIPPNVKTYGFRRTSPSAGGLQCTEPYLWAINVEGLPTGIYHYLSRQHKLEIVTEGPPPHPIGTYLCNQQWANDLAFAIFMTCRMEKMWWKYPHSRAYRPMLMDVGHLSQTLNLCITSKHLHPWMTGYFHDSEIAELLQCTPELEHPILMVGAGHGSGSSLSRESRELFTSSFVER</sequence>
<protein>
    <submittedName>
        <fullName evidence="2">SagB/ThcOx family dehydrogenase</fullName>
    </submittedName>
</protein>
<accession>A0ABU8VES5</accession>
<evidence type="ECO:0000313" key="2">
    <source>
        <dbReference type="EMBL" id="MEJ8812068.1"/>
    </source>
</evidence>
<dbReference type="Proteomes" id="UP001365846">
    <property type="component" value="Unassembled WGS sequence"/>
</dbReference>
<name>A0ABU8VES5_9BURK</name>
<dbReference type="CDD" id="cd02142">
    <property type="entry name" value="McbC_SagB-like_oxidoreductase"/>
    <property type="match status" value="1"/>
</dbReference>
<dbReference type="RefSeq" id="WP_340357334.1">
    <property type="nucleotide sequence ID" value="NZ_JBBKZU010000005.1"/>
</dbReference>
<dbReference type="Gene3D" id="3.40.109.10">
    <property type="entry name" value="NADH Oxidase"/>
    <property type="match status" value="1"/>
</dbReference>
<feature type="domain" description="Nitroreductase" evidence="1">
    <location>
        <begin position="157"/>
        <end position="346"/>
    </location>
</feature>
<reference evidence="2 3" key="1">
    <citation type="submission" date="2024-03" db="EMBL/GenBank/DDBJ databases">
        <title>Novel species of the genus Variovorax.</title>
        <authorList>
            <person name="Liu Q."/>
            <person name="Xin Y.-H."/>
        </authorList>
    </citation>
    <scope>NUCLEOTIDE SEQUENCE [LARGE SCALE GENOMIC DNA]</scope>
    <source>
        <strain evidence="2 3">KACC 18899</strain>
    </source>
</reference>
<dbReference type="InterPro" id="IPR052544">
    <property type="entry name" value="Bacteriocin_Proc_Enz"/>
</dbReference>
<dbReference type="PANTHER" id="PTHR43745">
    <property type="entry name" value="NITROREDUCTASE MJ1384-RELATED"/>
    <property type="match status" value="1"/>
</dbReference>
<dbReference type="PANTHER" id="PTHR43745:SF2">
    <property type="entry name" value="NITROREDUCTASE MJ1384-RELATED"/>
    <property type="match status" value="1"/>
</dbReference>
<dbReference type="NCBIfam" id="TIGR03605">
    <property type="entry name" value="antibiot_sagB"/>
    <property type="match status" value="1"/>
</dbReference>
<gene>
    <name evidence="2" type="ORF">WKW77_13385</name>
</gene>
<keyword evidence="3" id="KW-1185">Reference proteome</keyword>
<organism evidence="2 3">
    <name type="scientific">Variovorax ureilyticus</name>
    <dbReference type="NCBI Taxonomy" id="1836198"/>
    <lineage>
        <taxon>Bacteria</taxon>
        <taxon>Pseudomonadati</taxon>
        <taxon>Pseudomonadota</taxon>
        <taxon>Betaproteobacteria</taxon>
        <taxon>Burkholderiales</taxon>
        <taxon>Comamonadaceae</taxon>
        <taxon>Variovorax</taxon>
    </lineage>
</organism>
<dbReference type="Pfam" id="PF00881">
    <property type="entry name" value="Nitroreductase"/>
    <property type="match status" value="1"/>
</dbReference>
<dbReference type="InterPro" id="IPR029479">
    <property type="entry name" value="Nitroreductase"/>
</dbReference>
<evidence type="ECO:0000313" key="3">
    <source>
        <dbReference type="Proteomes" id="UP001365846"/>
    </source>
</evidence>
<comment type="caution">
    <text evidence="2">The sequence shown here is derived from an EMBL/GenBank/DDBJ whole genome shotgun (WGS) entry which is preliminary data.</text>
</comment>
<dbReference type="EMBL" id="JBBKZU010000005">
    <property type="protein sequence ID" value="MEJ8812068.1"/>
    <property type="molecule type" value="Genomic_DNA"/>
</dbReference>
<proteinExistence type="predicted"/>
<dbReference type="SUPFAM" id="SSF55469">
    <property type="entry name" value="FMN-dependent nitroreductase-like"/>
    <property type="match status" value="1"/>
</dbReference>